<protein>
    <recommendedName>
        <fullName evidence="2">Methyltransferase type 11 domain-containing protein</fullName>
    </recommendedName>
</protein>
<evidence type="ECO:0008006" key="2">
    <source>
        <dbReference type="Google" id="ProtNLM"/>
    </source>
</evidence>
<dbReference type="EMBL" id="UINC01216129">
    <property type="protein sequence ID" value="SVE42141.1"/>
    <property type="molecule type" value="Genomic_DNA"/>
</dbReference>
<sequence length="161" mass="17797">YADVGDYLSTADVLHIGDVLEHVPNPMSVLDEACSLLRPGGTLLVEGPLEANLSVFNGVLAVAAAVKLGRPVDMPPYHVHLVTARGQQRLLDRAGLTCDEFETGDTAWPAPERWDSVLLRPPRLLSLFLLRKLSGVAFRFASRKRSDRMANRFRYRGTKSD</sequence>
<organism evidence="1">
    <name type="scientific">marine metagenome</name>
    <dbReference type="NCBI Taxonomy" id="408172"/>
    <lineage>
        <taxon>unclassified sequences</taxon>
        <taxon>metagenomes</taxon>
        <taxon>ecological metagenomes</taxon>
    </lineage>
</organism>
<accession>A0A383DCP4</accession>
<dbReference type="SUPFAM" id="SSF53335">
    <property type="entry name" value="S-adenosyl-L-methionine-dependent methyltransferases"/>
    <property type="match status" value="1"/>
</dbReference>
<dbReference type="Pfam" id="PF13489">
    <property type="entry name" value="Methyltransf_23"/>
    <property type="match status" value="1"/>
</dbReference>
<reference evidence="1" key="1">
    <citation type="submission" date="2018-05" db="EMBL/GenBank/DDBJ databases">
        <authorList>
            <person name="Lanie J.A."/>
            <person name="Ng W.-L."/>
            <person name="Kazmierczak K.M."/>
            <person name="Andrzejewski T.M."/>
            <person name="Davidsen T.M."/>
            <person name="Wayne K.J."/>
            <person name="Tettelin H."/>
            <person name="Glass J.I."/>
            <person name="Rusch D."/>
            <person name="Podicherti R."/>
            <person name="Tsui H.-C.T."/>
            <person name="Winkler M.E."/>
        </authorList>
    </citation>
    <scope>NUCLEOTIDE SEQUENCE</scope>
</reference>
<gene>
    <name evidence="1" type="ORF">METZ01_LOCUS494995</name>
</gene>
<proteinExistence type="predicted"/>
<dbReference type="Gene3D" id="3.40.50.150">
    <property type="entry name" value="Vaccinia Virus protein VP39"/>
    <property type="match status" value="1"/>
</dbReference>
<feature type="non-terminal residue" evidence="1">
    <location>
        <position position="1"/>
    </location>
</feature>
<name>A0A383DCP4_9ZZZZ</name>
<dbReference type="AlphaFoldDB" id="A0A383DCP4"/>
<dbReference type="InterPro" id="IPR029063">
    <property type="entry name" value="SAM-dependent_MTases_sf"/>
</dbReference>
<evidence type="ECO:0000313" key="1">
    <source>
        <dbReference type="EMBL" id="SVE42141.1"/>
    </source>
</evidence>